<name>A0A9P6T6E4_9BASI</name>
<accession>A0A9P6T6E4</accession>
<gene>
    <name evidence="2" type="ORF">CROQUDRAFT_54869</name>
</gene>
<reference evidence="2" key="1">
    <citation type="submission" date="2013-11" db="EMBL/GenBank/DDBJ databases">
        <title>Genome sequence of the fusiform rust pathogen reveals effectors for host alternation and coevolution with pine.</title>
        <authorList>
            <consortium name="DOE Joint Genome Institute"/>
            <person name="Smith K."/>
            <person name="Pendleton A."/>
            <person name="Kubisiak T."/>
            <person name="Anderson C."/>
            <person name="Salamov A."/>
            <person name="Aerts A."/>
            <person name="Riley R."/>
            <person name="Clum A."/>
            <person name="Lindquist E."/>
            <person name="Ence D."/>
            <person name="Campbell M."/>
            <person name="Kronenberg Z."/>
            <person name="Feau N."/>
            <person name="Dhillon B."/>
            <person name="Hamelin R."/>
            <person name="Burleigh J."/>
            <person name="Smith J."/>
            <person name="Yandell M."/>
            <person name="Nelson C."/>
            <person name="Grigoriev I."/>
            <person name="Davis J."/>
        </authorList>
    </citation>
    <scope>NUCLEOTIDE SEQUENCE</scope>
    <source>
        <strain evidence="2">G11</strain>
    </source>
</reference>
<comment type="caution">
    <text evidence="2">The sequence shown here is derived from an EMBL/GenBank/DDBJ whole genome shotgun (WGS) entry which is preliminary data.</text>
</comment>
<evidence type="ECO:0000313" key="2">
    <source>
        <dbReference type="EMBL" id="KAG0139328.1"/>
    </source>
</evidence>
<feature type="region of interest" description="Disordered" evidence="1">
    <location>
        <begin position="67"/>
        <end position="89"/>
    </location>
</feature>
<proteinExistence type="predicted"/>
<dbReference type="AlphaFoldDB" id="A0A9P6T6E4"/>
<evidence type="ECO:0000256" key="1">
    <source>
        <dbReference type="SAM" id="MobiDB-lite"/>
    </source>
</evidence>
<keyword evidence="3" id="KW-1185">Reference proteome</keyword>
<dbReference type="EMBL" id="MU167626">
    <property type="protein sequence ID" value="KAG0139328.1"/>
    <property type="molecule type" value="Genomic_DNA"/>
</dbReference>
<dbReference type="OrthoDB" id="10672538at2759"/>
<dbReference type="Proteomes" id="UP000886653">
    <property type="component" value="Unassembled WGS sequence"/>
</dbReference>
<organism evidence="2 3">
    <name type="scientific">Cronartium quercuum f. sp. fusiforme G11</name>
    <dbReference type="NCBI Taxonomy" id="708437"/>
    <lineage>
        <taxon>Eukaryota</taxon>
        <taxon>Fungi</taxon>
        <taxon>Dikarya</taxon>
        <taxon>Basidiomycota</taxon>
        <taxon>Pucciniomycotina</taxon>
        <taxon>Pucciniomycetes</taxon>
        <taxon>Pucciniales</taxon>
        <taxon>Coleosporiaceae</taxon>
        <taxon>Cronartium</taxon>
    </lineage>
</organism>
<evidence type="ECO:0000313" key="3">
    <source>
        <dbReference type="Proteomes" id="UP000886653"/>
    </source>
</evidence>
<sequence length="122" mass="14734">MNQHYENWVMVKKYKEDRNQPLYKAFLQAAIKTHRKLVKLIGLEQTLQHSKGWNPGDYNWNTMEKFPEERKASSNKERKRNFLNHRGEAHRGSLDALDYHLQQIRNWKPKDYSQGHKKSKKN</sequence>
<feature type="compositionally biased region" description="Basic and acidic residues" evidence="1">
    <location>
        <begin position="67"/>
        <end position="76"/>
    </location>
</feature>
<protein>
    <submittedName>
        <fullName evidence="2">Uncharacterized protein</fullName>
    </submittedName>
</protein>